<dbReference type="OMA" id="RHVYENI"/>
<evidence type="ECO:0000313" key="6">
    <source>
        <dbReference type="EnsemblPlants" id="QL01p024208:mrna"/>
    </source>
</evidence>
<dbReference type="SUPFAM" id="SSF52540">
    <property type="entry name" value="P-loop containing nucleoside triphosphate hydrolases"/>
    <property type="match status" value="1"/>
</dbReference>
<proteinExistence type="predicted"/>
<dbReference type="EMBL" id="LRBV02000001">
    <property type="status" value="NOT_ANNOTATED_CDS"/>
    <property type="molecule type" value="Genomic_DNA"/>
</dbReference>
<dbReference type="InterPro" id="IPR044974">
    <property type="entry name" value="Disease_R_plants"/>
</dbReference>
<dbReference type="SUPFAM" id="SSF52200">
    <property type="entry name" value="Toll/Interleukin receptor TIR domain"/>
    <property type="match status" value="1"/>
</dbReference>
<dbReference type="SUPFAM" id="SSF46785">
    <property type="entry name" value="Winged helix' DNA-binding domain"/>
    <property type="match status" value="1"/>
</dbReference>
<keyword evidence="7" id="KW-1185">Reference proteome</keyword>
<sequence length="541" mass="61978">MGKQWKRGENSRFANIFLMAATSTQSASSSSSISSSTPQWKYDVFLSFRGEDTRNSFTDHLYFALKQKGIFTFRDEEKLETGKSISSELLKAIEESRSAIVILSRNYASSTWCLDELVKIIRCMKEMKMMVLPIFYDVDPSTIRKQMGTFAQAFAKHEENFKDCIEKVLAWRTALREVANLKGWPVQDRPESQIIQNIVGELWHKLSYVFSEYTENLVGIISRAEKLESYLDLGSNNVRMVGIWGMGGIGKTTLARVVFHMVSNKFEGCCFLADVRAGCEKDGLVRLQQKLILQILNENMGVEDVNEGVFVIKTRLRHKKILLVLDDVDQLDQLNKLARDHIWFGLGSRVIITTRNKHLLQTLGVDEIYEANGLTHDESLHLLSLKAFKKEHPPEDYLKLSKHFVNYACGLPLAIEILGSFLFGRSIDQWKSTLNRLKQFPEKDILEVLIISFEGLHETEKEIFLNIACFFNHEKKKGVVEILNYLDLFPDVGLGVLFDKSLVKFNDYTLWMHDLLQEMGKNIVYKECPKEPGKRGKTTAV</sequence>
<dbReference type="PRINTS" id="PR00364">
    <property type="entry name" value="DISEASERSIST"/>
</dbReference>
<dbReference type="PANTHER" id="PTHR11017">
    <property type="entry name" value="LEUCINE-RICH REPEAT-CONTAINING PROTEIN"/>
    <property type="match status" value="1"/>
</dbReference>
<evidence type="ECO:0000259" key="5">
    <source>
        <dbReference type="PROSITE" id="PS50104"/>
    </source>
</evidence>
<keyword evidence="4" id="KW-0520">NAD</keyword>
<evidence type="ECO:0000256" key="4">
    <source>
        <dbReference type="ARBA" id="ARBA00023027"/>
    </source>
</evidence>
<dbReference type="InParanoid" id="A0A7N2KNF3"/>
<dbReference type="AlphaFoldDB" id="A0A7N2KNF3"/>
<dbReference type="PANTHER" id="PTHR11017:SF559">
    <property type="entry name" value="DISEASE RESISTANCE PROTEIN CHL1"/>
    <property type="match status" value="1"/>
</dbReference>
<keyword evidence="3" id="KW-0611">Plant defense</keyword>
<dbReference type="Gramene" id="QL01p024208:mrna">
    <property type="protein sequence ID" value="QL01p024208:mrna"/>
    <property type="gene ID" value="QL01p024208"/>
</dbReference>
<evidence type="ECO:0000256" key="3">
    <source>
        <dbReference type="ARBA" id="ARBA00022821"/>
    </source>
</evidence>
<dbReference type="Pfam" id="PF23282">
    <property type="entry name" value="WHD_ROQ1"/>
    <property type="match status" value="1"/>
</dbReference>
<feature type="domain" description="TIR" evidence="5">
    <location>
        <begin position="40"/>
        <end position="202"/>
    </location>
</feature>
<dbReference type="InterPro" id="IPR002182">
    <property type="entry name" value="NB-ARC"/>
</dbReference>
<dbReference type="Pfam" id="PF01582">
    <property type="entry name" value="TIR"/>
    <property type="match status" value="1"/>
</dbReference>
<dbReference type="InterPro" id="IPR042197">
    <property type="entry name" value="Apaf_helical"/>
</dbReference>
<keyword evidence="2" id="KW-0677">Repeat</keyword>
<reference evidence="6 7" key="1">
    <citation type="journal article" date="2016" name="G3 (Bethesda)">
        <title>First Draft Assembly and Annotation of the Genome of a California Endemic Oak Quercus lobata Nee (Fagaceae).</title>
        <authorList>
            <person name="Sork V.L."/>
            <person name="Fitz-Gibbon S.T."/>
            <person name="Puiu D."/>
            <person name="Crepeau M."/>
            <person name="Gugger P.F."/>
            <person name="Sherman R."/>
            <person name="Stevens K."/>
            <person name="Langley C.H."/>
            <person name="Pellegrini M."/>
            <person name="Salzberg S.L."/>
        </authorList>
    </citation>
    <scope>NUCLEOTIDE SEQUENCE [LARGE SCALE GENOMIC DNA]</scope>
    <source>
        <strain evidence="6 7">cv. SW786</strain>
    </source>
</reference>
<organism evidence="6 7">
    <name type="scientific">Quercus lobata</name>
    <name type="common">Valley oak</name>
    <dbReference type="NCBI Taxonomy" id="97700"/>
    <lineage>
        <taxon>Eukaryota</taxon>
        <taxon>Viridiplantae</taxon>
        <taxon>Streptophyta</taxon>
        <taxon>Embryophyta</taxon>
        <taxon>Tracheophyta</taxon>
        <taxon>Spermatophyta</taxon>
        <taxon>Magnoliopsida</taxon>
        <taxon>eudicotyledons</taxon>
        <taxon>Gunneridae</taxon>
        <taxon>Pentapetalae</taxon>
        <taxon>rosids</taxon>
        <taxon>fabids</taxon>
        <taxon>Fagales</taxon>
        <taxon>Fagaceae</taxon>
        <taxon>Quercus</taxon>
    </lineage>
</organism>
<evidence type="ECO:0000256" key="1">
    <source>
        <dbReference type="ARBA" id="ARBA00022614"/>
    </source>
</evidence>
<dbReference type="PROSITE" id="PS50104">
    <property type="entry name" value="TIR"/>
    <property type="match status" value="1"/>
</dbReference>
<evidence type="ECO:0000313" key="7">
    <source>
        <dbReference type="Proteomes" id="UP000594261"/>
    </source>
</evidence>
<protein>
    <recommendedName>
        <fullName evidence="5">TIR domain-containing protein</fullName>
    </recommendedName>
</protein>
<dbReference type="InterPro" id="IPR035897">
    <property type="entry name" value="Toll_tir_struct_dom_sf"/>
</dbReference>
<dbReference type="InterPro" id="IPR000157">
    <property type="entry name" value="TIR_dom"/>
</dbReference>
<dbReference type="Gene3D" id="1.10.8.430">
    <property type="entry name" value="Helical domain of apoptotic protease-activating factors"/>
    <property type="match status" value="1"/>
</dbReference>
<dbReference type="GO" id="GO:0043531">
    <property type="term" value="F:ADP binding"/>
    <property type="evidence" value="ECO:0007669"/>
    <property type="project" value="InterPro"/>
</dbReference>
<dbReference type="GO" id="GO:0006952">
    <property type="term" value="P:defense response"/>
    <property type="evidence" value="ECO:0007669"/>
    <property type="project" value="UniProtKB-KW"/>
</dbReference>
<dbReference type="InterPro" id="IPR027417">
    <property type="entry name" value="P-loop_NTPase"/>
</dbReference>
<evidence type="ECO:0000256" key="2">
    <source>
        <dbReference type="ARBA" id="ARBA00022737"/>
    </source>
</evidence>
<dbReference type="FunCoup" id="A0A7N2KNF3">
    <property type="interactions" value="101"/>
</dbReference>
<dbReference type="InterPro" id="IPR036390">
    <property type="entry name" value="WH_DNA-bd_sf"/>
</dbReference>
<dbReference type="Proteomes" id="UP000594261">
    <property type="component" value="Chromosome 1"/>
</dbReference>
<dbReference type="Pfam" id="PF00931">
    <property type="entry name" value="NB-ARC"/>
    <property type="match status" value="1"/>
</dbReference>
<keyword evidence="1" id="KW-0433">Leucine-rich repeat</keyword>
<dbReference type="EnsemblPlants" id="QL01p024208:mrna">
    <property type="protein sequence ID" value="QL01p024208:mrna"/>
    <property type="gene ID" value="QL01p024208"/>
</dbReference>
<dbReference type="FunFam" id="3.40.50.10140:FF:000007">
    <property type="entry name" value="Disease resistance protein (TIR-NBS-LRR class)"/>
    <property type="match status" value="1"/>
</dbReference>
<dbReference type="Gene3D" id="3.40.50.300">
    <property type="entry name" value="P-loop containing nucleotide triphosphate hydrolases"/>
    <property type="match status" value="1"/>
</dbReference>
<dbReference type="SMART" id="SM00255">
    <property type="entry name" value="TIR"/>
    <property type="match status" value="1"/>
</dbReference>
<dbReference type="GO" id="GO:0007165">
    <property type="term" value="P:signal transduction"/>
    <property type="evidence" value="ECO:0007669"/>
    <property type="project" value="InterPro"/>
</dbReference>
<reference evidence="6" key="2">
    <citation type="submission" date="2021-01" db="UniProtKB">
        <authorList>
            <consortium name="EnsemblPlants"/>
        </authorList>
    </citation>
    <scope>IDENTIFICATION</scope>
</reference>
<name>A0A7N2KNF3_QUELO</name>
<dbReference type="Gene3D" id="3.40.50.10140">
    <property type="entry name" value="Toll/interleukin-1 receptor homology (TIR) domain"/>
    <property type="match status" value="1"/>
</dbReference>
<accession>A0A7N2KNF3</accession>
<dbReference type="InterPro" id="IPR058192">
    <property type="entry name" value="WHD_ROQ1-like"/>
</dbReference>